<reference evidence="1 2" key="1">
    <citation type="journal article" date="2016" name="Mol. Biol. Evol.">
        <title>Comparative Genomics of Early-Diverging Mushroom-Forming Fungi Provides Insights into the Origins of Lignocellulose Decay Capabilities.</title>
        <authorList>
            <person name="Nagy L.G."/>
            <person name="Riley R."/>
            <person name="Tritt A."/>
            <person name="Adam C."/>
            <person name="Daum C."/>
            <person name="Floudas D."/>
            <person name="Sun H."/>
            <person name="Yadav J.S."/>
            <person name="Pangilinan J."/>
            <person name="Larsson K.H."/>
            <person name="Matsuura K."/>
            <person name="Barry K."/>
            <person name="Labutti K."/>
            <person name="Kuo R."/>
            <person name="Ohm R.A."/>
            <person name="Bhattacharya S.S."/>
            <person name="Shirouzu T."/>
            <person name="Yoshinaga Y."/>
            <person name="Martin F.M."/>
            <person name="Grigoriev I.V."/>
            <person name="Hibbett D.S."/>
        </authorList>
    </citation>
    <scope>NUCLEOTIDE SEQUENCE [LARGE SCALE GENOMIC DNA]</scope>
    <source>
        <strain evidence="1 2">CBS 109695</strain>
    </source>
</reference>
<dbReference type="AlphaFoldDB" id="A0A166UEW4"/>
<keyword evidence="2" id="KW-1185">Reference proteome</keyword>
<gene>
    <name evidence="1" type="ORF">FIBSPDRAFT_21411</name>
</gene>
<evidence type="ECO:0000313" key="2">
    <source>
        <dbReference type="Proteomes" id="UP000076532"/>
    </source>
</evidence>
<name>A0A166UEW4_9AGAM</name>
<dbReference type="EMBL" id="KV417489">
    <property type="protein sequence ID" value="KZP31626.1"/>
    <property type="molecule type" value="Genomic_DNA"/>
</dbReference>
<protein>
    <submittedName>
        <fullName evidence="1">Uncharacterized protein</fullName>
    </submittedName>
</protein>
<evidence type="ECO:0000313" key="1">
    <source>
        <dbReference type="EMBL" id="KZP31626.1"/>
    </source>
</evidence>
<sequence length="110" mass="11895">MPRSQNKSPSTAHKLAMGPPVVPQILHHKPLRYVDTMLLASGYCPGLHRHDRMEQSLQHPVTAGAYDNGVAGQQARQPCANALNSPLTIITVLQPPREPTSRRSGVSIGS</sequence>
<dbReference type="Proteomes" id="UP000076532">
    <property type="component" value="Unassembled WGS sequence"/>
</dbReference>
<accession>A0A166UEW4</accession>
<proteinExistence type="predicted"/>
<organism evidence="1 2">
    <name type="scientific">Athelia psychrophila</name>
    <dbReference type="NCBI Taxonomy" id="1759441"/>
    <lineage>
        <taxon>Eukaryota</taxon>
        <taxon>Fungi</taxon>
        <taxon>Dikarya</taxon>
        <taxon>Basidiomycota</taxon>
        <taxon>Agaricomycotina</taxon>
        <taxon>Agaricomycetes</taxon>
        <taxon>Agaricomycetidae</taxon>
        <taxon>Atheliales</taxon>
        <taxon>Atheliaceae</taxon>
        <taxon>Athelia</taxon>
    </lineage>
</organism>